<reference evidence="6" key="1">
    <citation type="submission" date="2017-02" db="UniProtKB">
        <authorList>
            <consortium name="WormBaseParasite"/>
        </authorList>
    </citation>
    <scope>IDENTIFICATION</scope>
</reference>
<dbReference type="WBParaSite" id="SMUV_0000730701-mRNA-1">
    <property type="protein sequence ID" value="SMUV_0000730701-mRNA-1"/>
    <property type="gene ID" value="SMUV_0000730701"/>
</dbReference>
<keyword evidence="5" id="KW-1185">Reference proteome</keyword>
<evidence type="ECO:0000256" key="3">
    <source>
        <dbReference type="SAM" id="SignalP"/>
    </source>
</evidence>
<dbReference type="InterPro" id="IPR000859">
    <property type="entry name" value="CUB_dom"/>
</dbReference>
<dbReference type="InterPro" id="IPR035914">
    <property type="entry name" value="Sperma_CUB_dom_sf"/>
</dbReference>
<keyword evidence="1" id="KW-1015">Disulfide bond</keyword>
<protein>
    <submittedName>
        <fullName evidence="6">CUB domain-containing protein</fullName>
    </submittedName>
</protein>
<dbReference type="Proteomes" id="UP000046393">
    <property type="component" value="Unplaced"/>
</dbReference>
<dbReference type="SMART" id="SM00042">
    <property type="entry name" value="CUB"/>
    <property type="match status" value="1"/>
</dbReference>
<feature type="domain" description="CUB" evidence="4">
    <location>
        <begin position="24"/>
        <end position="143"/>
    </location>
</feature>
<evidence type="ECO:0000313" key="5">
    <source>
        <dbReference type="Proteomes" id="UP000046393"/>
    </source>
</evidence>
<dbReference type="SUPFAM" id="SSF49854">
    <property type="entry name" value="Spermadhesin, CUB domain"/>
    <property type="match status" value="1"/>
</dbReference>
<organism evidence="5 6">
    <name type="scientific">Syphacia muris</name>
    <dbReference type="NCBI Taxonomy" id="451379"/>
    <lineage>
        <taxon>Eukaryota</taxon>
        <taxon>Metazoa</taxon>
        <taxon>Ecdysozoa</taxon>
        <taxon>Nematoda</taxon>
        <taxon>Chromadorea</taxon>
        <taxon>Rhabditida</taxon>
        <taxon>Spirurina</taxon>
        <taxon>Oxyuridomorpha</taxon>
        <taxon>Oxyuroidea</taxon>
        <taxon>Oxyuridae</taxon>
        <taxon>Syphacia</taxon>
    </lineage>
</organism>
<sequence>LLIRILFVFFILYLLFAVNARCACINSIFYLLRESDYRILTSPDYPRPYCPNLDCSWRLIAPDNQTKIRFYSDNLDLRLNKDFVNFYNMDDAHPNDRNTNVSYSCTGEGTCEFISSGQYLTIRFQSSRGEPRRYGFLGRATPYAETKSNSITKTRFKILYFPMISIFHLYIVNIR</sequence>
<evidence type="ECO:0000313" key="6">
    <source>
        <dbReference type="WBParaSite" id="SMUV_0000730701-mRNA-1"/>
    </source>
</evidence>
<evidence type="ECO:0000256" key="1">
    <source>
        <dbReference type="ARBA" id="ARBA00023157"/>
    </source>
</evidence>
<dbReference type="AlphaFoldDB" id="A0A0N5ARF9"/>
<accession>A0A0N5ARF9</accession>
<feature type="chain" id="PRO_5005893529" evidence="3">
    <location>
        <begin position="21"/>
        <end position="175"/>
    </location>
</feature>
<dbReference type="Pfam" id="PF00431">
    <property type="entry name" value="CUB"/>
    <property type="match status" value="1"/>
</dbReference>
<comment type="caution">
    <text evidence="2">Lacks conserved residue(s) required for the propagation of feature annotation.</text>
</comment>
<dbReference type="PROSITE" id="PS01180">
    <property type="entry name" value="CUB"/>
    <property type="match status" value="1"/>
</dbReference>
<feature type="signal peptide" evidence="3">
    <location>
        <begin position="1"/>
        <end position="20"/>
    </location>
</feature>
<dbReference type="CDD" id="cd00041">
    <property type="entry name" value="CUB"/>
    <property type="match status" value="1"/>
</dbReference>
<evidence type="ECO:0000256" key="2">
    <source>
        <dbReference type="PROSITE-ProRule" id="PRU00059"/>
    </source>
</evidence>
<name>A0A0N5ARF9_9BILA</name>
<evidence type="ECO:0000259" key="4">
    <source>
        <dbReference type="PROSITE" id="PS01180"/>
    </source>
</evidence>
<keyword evidence="3" id="KW-0732">Signal</keyword>
<dbReference type="Gene3D" id="2.60.120.290">
    <property type="entry name" value="Spermadhesin, CUB domain"/>
    <property type="match status" value="1"/>
</dbReference>
<proteinExistence type="predicted"/>